<name>A0A9W8CLF8_9FUNG</name>
<feature type="region of interest" description="Disordered" evidence="4">
    <location>
        <begin position="271"/>
        <end position="365"/>
    </location>
</feature>
<dbReference type="EMBL" id="JANBOH010000039">
    <property type="protein sequence ID" value="KAJ1647108.1"/>
    <property type="molecule type" value="Genomic_DNA"/>
</dbReference>
<evidence type="ECO:0000256" key="4">
    <source>
        <dbReference type="SAM" id="MobiDB-lite"/>
    </source>
</evidence>
<feature type="compositionally biased region" description="Acidic residues" evidence="4">
    <location>
        <begin position="344"/>
        <end position="365"/>
    </location>
</feature>
<keyword evidence="2" id="KW-0539">Nucleus</keyword>
<dbReference type="AlphaFoldDB" id="A0A9W8CLF8"/>
<dbReference type="Proteomes" id="UP001145021">
    <property type="component" value="Unassembled WGS sequence"/>
</dbReference>
<dbReference type="Pfam" id="PF05615">
    <property type="entry name" value="THOC7"/>
    <property type="match status" value="1"/>
</dbReference>
<evidence type="ECO:0000256" key="2">
    <source>
        <dbReference type="ARBA" id="ARBA00023242"/>
    </source>
</evidence>
<dbReference type="GO" id="GO:0000445">
    <property type="term" value="C:THO complex part of transcription export complex"/>
    <property type="evidence" value="ECO:0007669"/>
    <property type="project" value="InterPro"/>
</dbReference>
<evidence type="ECO:0000313" key="6">
    <source>
        <dbReference type="Proteomes" id="UP001145021"/>
    </source>
</evidence>
<reference evidence="5" key="1">
    <citation type="submission" date="2022-07" db="EMBL/GenBank/DDBJ databases">
        <title>Phylogenomic reconstructions and comparative analyses of Kickxellomycotina fungi.</title>
        <authorList>
            <person name="Reynolds N.K."/>
            <person name="Stajich J.E."/>
            <person name="Barry K."/>
            <person name="Grigoriev I.V."/>
            <person name="Crous P."/>
            <person name="Smith M.E."/>
        </authorList>
    </citation>
    <scope>NUCLEOTIDE SEQUENCE</scope>
    <source>
        <strain evidence="5">NBRC 105413</strain>
    </source>
</reference>
<gene>
    <name evidence="5" type="ORF">LPJ64_001503</name>
</gene>
<comment type="subcellular location">
    <subcellularLocation>
        <location evidence="1">Nucleus</location>
    </subcellularLocation>
</comment>
<sequence>MAIKSEESILRSRLIVEDRPLKRCLRQLSTLCSRFGQLGPDEATASAARVLQEVQWFRHTTRVAVQSQRRCEQELQIYSKQIQNLENEIASSKVEIASLNERLEESRSQKRYRIEYDEIAIEANKRASRQRLQTEIDELINETDQMRQEEASHLGVMESLRSQYAGVRSELKCLADMAATALSVQDLGIILADSGADADLHLSAGLSPATPHPANSSHLELGSPIDDPGLSAHDEDINNNVNVKVNAKVNVNDDGDEDGDCDCDSDCDNNNKNGLATNSRLDIADNSDGDHAEEGAFDNSLKPSDRGLIKIVGESDNEEDGALAAEDSEFSGGITSADEGGIPDSEEEGEYNEEDGDDEEGELLA</sequence>
<keyword evidence="3" id="KW-0175">Coiled coil</keyword>
<accession>A0A9W8CLF8</accession>
<evidence type="ECO:0000313" key="5">
    <source>
        <dbReference type="EMBL" id="KAJ1647108.1"/>
    </source>
</evidence>
<feature type="region of interest" description="Disordered" evidence="4">
    <location>
        <begin position="207"/>
        <end position="236"/>
    </location>
</feature>
<proteinExistence type="predicted"/>
<evidence type="ECO:0000256" key="3">
    <source>
        <dbReference type="SAM" id="Coils"/>
    </source>
</evidence>
<organism evidence="5 6">
    <name type="scientific">Coemansia asiatica</name>
    <dbReference type="NCBI Taxonomy" id="1052880"/>
    <lineage>
        <taxon>Eukaryota</taxon>
        <taxon>Fungi</taxon>
        <taxon>Fungi incertae sedis</taxon>
        <taxon>Zoopagomycota</taxon>
        <taxon>Kickxellomycotina</taxon>
        <taxon>Kickxellomycetes</taxon>
        <taxon>Kickxellales</taxon>
        <taxon>Kickxellaceae</taxon>
        <taxon>Coemansia</taxon>
    </lineage>
</organism>
<feature type="coiled-coil region" evidence="3">
    <location>
        <begin position="68"/>
        <end position="149"/>
    </location>
</feature>
<comment type="caution">
    <text evidence="5">The sequence shown here is derived from an EMBL/GenBank/DDBJ whole genome shotgun (WGS) entry which is preliminary data.</text>
</comment>
<dbReference type="InterPro" id="IPR008501">
    <property type="entry name" value="THOC7/Mft1"/>
</dbReference>
<protein>
    <submittedName>
        <fullName evidence="5">Uncharacterized protein</fullName>
    </submittedName>
</protein>
<dbReference type="GO" id="GO:0006397">
    <property type="term" value="P:mRNA processing"/>
    <property type="evidence" value="ECO:0007669"/>
    <property type="project" value="InterPro"/>
</dbReference>
<evidence type="ECO:0000256" key="1">
    <source>
        <dbReference type="ARBA" id="ARBA00004123"/>
    </source>
</evidence>
<keyword evidence="6" id="KW-1185">Reference proteome</keyword>
<feature type="compositionally biased region" description="Acidic residues" evidence="4">
    <location>
        <begin position="315"/>
        <end position="329"/>
    </location>
</feature>